<gene>
    <name evidence="1" type="ORF">Aco04nite_50380</name>
</gene>
<evidence type="ECO:0000313" key="2">
    <source>
        <dbReference type="Proteomes" id="UP000680865"/>
    </source>
</evidence>
<dbReference type="AlphaFoldDB" id="A0A919SQF4"/>
<protein>
    <submittedName>
        <fullName evidence="1">Uncharacterized protein</fullName>
    </submittedName>
</protein>
<accession>A0A919SQF4</accession>
<dbReference type="EMBL" id="BOQP01000027">
    <property type="protein sequence ID" value="GIM76430.1"/>
    <property type="molecule type" value="Genomic_DNA"/>
</dbReference>
<sequence length="61" mass="6710">MAAAAQHLPREDHSRHLLMANRYNADLLRDGELWVMRHLVVGNVWISGDPAVLSGVGGSFT</sequence>
<keyword evidence="2" id="KW-1185">Reference proteome</keyword>
<proteinExistence type="predicted"/>
<name>A0A919SQF4_9ACTN</name>
<evidence type="ECO:0000313" key="1">
    <source>
        <dbReference type="EMBL" id="GIM76430.1"/>
    </source>
</evidence>
<reference evidence="1" key="1">
    <citation type="submission" date="2021-03" db="EMBL/GenBank/DDBJ databases">
        <title>Whole genome shotgun sequence of Actinoplanes consettensis NBRC 14913.</title>
        <authorList>
            <person name="Komaki H."/>
            <person name="Tamura T."/>
        </authorList>
    </citation>
    <scope>NUCLEOTIDE SEQUENCE</scope>
    <source>
        <strain evidence="1">NBRC 14913</strain>
    </source>
</reference>
<comment type="caution">
    <text evidence="1">The sequence shown here is derived from an EMBL/GenBank/DDBJ whole genome shotgun (WGS) entry which is preliminary data.</text>
</comment>
<organism evidence="1 2">
    <name type="scientific">Winogradskya consettensis</name>
    <dbReference type="NCBI Taxonomy" id="113560"/>
    <lineage>
        <taxon>Bacteria</taxon>
        <taxon>Bacillati</taxon>
        <taxon>Actinomycetota</taxon>
        <taxon>Actinomycetes</taxon>
        <taxon>Micromonosporales</taxon>
        <taxon>Micromonosporaceae</taxon>
        <taxon>Winogradskya</taxon>
    </lineage>
</organism>
<dbReference type="Proteomes" id="UP000680865">
    <property type="component" value="Unassembled WGS sequence"/>
</dbReference>